<accession>A0ACC4E781</accession>
<dbReference type="Proteomes" id="UP001638806">
    <property type="component" value="Unassembled WGS sequence"/>
</dbReference>
<organism evidence="1 2">
    <name type="scientific">Purpureocillium lilacinum</name>
    <name type="common">Paecilomyces lilacinus</name>
    <dbReference type="NCBI Taxonomy" id="33203"/>
    <lineage>
        <taxon>Eukaryota</taxon>
        <taxon>Fungi</taxon>
        <taxon>Dikarya</taxon>
        <taxon>Ascomycota</taxon>
        <taxon>Pezizomycotina</taxon>
        <taxon>Sordariomycetes</taxon>
        <taxon>Hypocreomycetidae</taxon>
        <taxon>Hypocreales</taxon>
        <taxon>Ophiocordycipitaceae</taxon>
        <taxon>Purpureocillium</taxon>
    </lineage>
</organism>
<evidence type="ECO:0000313" key="2">
    <source>
        <dbReference type="Proteomes" id="UP001638806"/>
    </source>
</evidence>
<proteinExistence type="predicted"/>
<gene>
    <name evidence="1" type="ORF">ACCO45_001315</name>
</gene>
<protein>
    <submittedName>
        <fullName evidence="1">Uncharacterized protein</fullName>
    </submittedName>
</protein>
<evidence type="ECO:0000313" key="1">
    <source>
        <dbReference type="EMBL" id="KAL3964311.1"/>
    </source>
</evidence>
<sequence length="146" mass="15655">MGGFAAARAAESATRRGINPNQARRGHRLAGKLVLVPDLPLISAPVRACLFPAQMAACLPPLCSWIRAPPPDLHRPPPLRRYGFSSSHCRVQPITADRRQQYLDGQLETPRKNGGAAVSQASPNDTGTARRSSMSRLPLRGALTSG</sequence>
<name>A0ACC4E781_PURLI</name>
<dbReference type="EMBL" id="JBGNUJ010000002">
    <property type="protein sequence ID" value="KAL3964311.1"/>
    <property type="molecule type" value="Genomic_DNA"/>
</dbReference>
<reference evidence="1" key="1">
    <citation type="submission" date="2024-12" db="EMBL/GenBank/DDBJ databases">
        <title>Comparative genomics and development of molecular markers within Purpureocillium lilacinum and among Purpureocillium species.</title>
        <authorList>
            <person name="Yeh Z.-Y."/>
            <person name="Ni N.-T."/>
            <person name="Lo P.-H."/>
            <person name="Mushyakhwo K."/>
            <person name="Lin C.-F."/>
            <person name="Nai Y.-S."/>
        </authorList>
    </citation>
    <scope>NUCLEOTIDE SEQUENCE</scope>
    <source>
        <strain evidence="1">NCHU-NPUST-175</strain>
    </source>
</reference>
<keyword evidence="2" id="KW-1185">Reference proteome</keyword>
<comment type="caution">
    <text evidence="1">The sequence shown here is derived from an EMBL/GenBank/DDBJ whole genome shotgun (WGS) entry which is preliminary data.</text>
</comment>